<feature type="domain" description="Protein kinase" evidence="14">
    <location>
        <begin position="526"/>
        <end position="786"/>
    </location>
</feature>
<keyword evidence="10" id="KW-1133">Transmembrane helix</keyword>
<evidence type="ECO:0000256" key="9">
    <source>
        <dbReference type="ARBA" id="ARBA00022840"/>
    </source>
</evidence>
<feature type="region of interest" description="Disordered" evidence="12">
    <location>
        <begin position="483"/>
        <end position="507"/>
    </location>
</feature>
<dbReference type="PROSITE" id="PS51392">
    <property type="entry name" value="KEN"/>
    <property type="match status" value="1"/>
</dbReference>
<dbReference type="GO" id="GO:0004674">
    <property type="term" value="F:protein serine/threonine kinase activity"/>
    <property type="evidence" value="ECO:0007669"/>
    <property type="project" value="UniProtKB-KW"/>
</dbReference>
<evidence type="ECO:0000256" key="5">
    <source>
        <dbReference type="ARBA" id="ARBA00022692"/>
    </source>
</evidence>
<dbReference type="AlphaFoldDB" id="A0A6G0ZD55"/>
<organism evidence="16 17">
    <name type="scientific">Aphis craccivora</name>
    <name type="common">Cowpea aphid</name>
    <dbReference type="NCBI Taxonomy" id="307492"/>
    <lineage>
        <taxon>Eukaryota</taxon>
        <taxon>Metazoa</taxon>
        <taxon>Ecdysozoa</taxon>
        <taxon>Arthropoda</taxon>
        <taxon>Hexapoda</taxon>
        <taxon>Insecta</taxon>
        <taxon>Pterygota</taxon>
        <taxon>Neoptera</taxon>
        <taxon>Paraneoptera</taxon>
        <taxon>Hemiptera</taxon>
        <taxon>Sternorrhyncha</taxon>
        <taxon>Aphidomorpha</taxon>
        <taxon>Aphidoidea</taxon>
        <taxon>Aphididae</taxon>
        <taxon>Aphidini</taxon>
        <taxon>Aphis</taxon>
        <taxon>Aphis</taxon>
    </lineage>
</organism>
<evidence type="ECO:0000256" key="12">
    <source>
        <dbReference type="SAM" id="MobiDB-lite"/>
    </source>
</evidence>
<dbReference type="Gene3D" id="2.130.10.10">
    <property type="entry name" value="YVTN repeat-like/Quinoprotein amine dehydrogenase"/>
    <property type="match status" value="1"/>
</dbReference>
<dbReference type="GO" id="GO:0036498">
    <property type="term" value="P:IRE1-mediated unfolded protein response"/>
    <property type="evidence" value="ECO:0007669"/>
    <property type="project" value="TreeGrafter"/>
</dbReference>
<dbReference type="Proteomes" id="UP000478052">
    <property type="component" value="Unassembled WGS sequence"/>
</dbReference>
<keyword evidence="17" id="KW-1185">Reference proteome</keyword>
<name>A0A6G0ZD55_APHCR</name>
<keyword evidence="7" id="KW-0547">Nucleotide-binding</keyword>
<dbReference type="Gene3D" id="1.20.1440.180">
    <property type="entry name" value="KEN domain"/>
    <property type="match status" value="1"/>
</dbReference>
<evidence type="ECO:0000313" key="16">
    <source>
        <dbReference type="EMBL" id="KAF0768891.1"/>
    </source>
</evidence>
<dbReference type="InterPro" id="IPR010513">
    <property type="entry name" value="KEN_dom"/>
</dbReference>
<evidence type="ECO:0000259" key="15">
    <source>
        <dbReference type="PROSITE" id="PS51392"/>
    </source>
</evidence>
<dbReference type="InterPro" id="IPR018391">
    <property type="entry name" value="PQQ_b-propeller_rpt"/>
</dbReference>
<evidence type="ECO:0000256" key="4">
    <source>
        <dbReference type="ARBA" id="ARBA00022679"/>
    </source>
</evidence>
<keyword evidence="4" id="KW-0808">Transferase</keyword>
<evidence type="ECO:0000256" key="13">
    <source>
        <dbReference type="SAM" id="SignalP"/>
    </source>
</evidence>
<comment type="subcellular location">
    <subcellularLocation>
        <location evidence="1">Membrane</location>
        <topology evidence="1">Single-pass type I membrane protein</topology>
    </subcellularLocation>
</comment>
<dbReference type="SUPFAM" id="SSF56112">
    <property type="entry name" value="Protein kinase-like (PK-like)"/>
    <property type="match status" value="1"/>
</dbReference>
<dbReference type="Gene3D" id="1.10.510.10">
    <property type="entry name" value="Transferase(Phosphotransferase) domain 1"/>
    <property type="match status" value="1"/>
</dbReference>
<dbReference type="FunFam" id="3.30.200.20:FF:000077">
    <property type="entry name" value="Putative Serine/threonine-protein kinase/endoribonuclease IRE1"/>
    <property type="match status" value="1"/>
</dbReference>
<gene>
    <name evidence="16" type="ORF">FWK35_00006908</name>
</gene>
<dbReference type="InterPro" id="IPR011009">
    <property type="entry name" value="Kinase-like_dom_sf"/>
</dbReference>
<dbReference type="PROSITE" id="PS50011">
    <property type="entry name" value="PROTEIN_KINASE_DOM"/>
    <property type="match status" value="1"/>
</dbReference>
<dbReference type="PANTHER" id="PTHR13954">
    <property type="entry name" value="IRE1-RELATED"/>
    <property type="match status" value="1"/>
</dbReference>
<feature type="chain" id="PRO_5026022222" description="non-specific serine/threonine protein kinase" evidence="13">
    <location>
        <begin position="24"/>
        <end position="973"/>
    </location>
</feature>
<dbReference type="GO" id="GO:1990604">
    <property type="term" value="C:IRE1-TRAF2-ASK1 complex"/>
    <property type="evidence" value="ECO:0007669"/>
    <property type="project" value="TreeGrafter"/>
</dbReference>
<dbReference type="InterPro" id="IPR015943">
    <property type="entry name" value="WD40/YVTN_repeat-like_dom_sf"/>
</dbReference>
<protein>
    <recommendedName>
        <fullName evidence="2">non-specific serine/threonine protein kinase</fullName>
        <ecNumber evidence="2">2.7.11.1</ecNumber>
    </recommendedName>
</protein>
<dbReference type="EC" id="2.7.11.1" evidence="2"/>
<dbReference type="SMART" id="SM00580">
    <property type="entry name" value="PUG"/>
    <property type="match status" value="1"/>
</dbReference>
<dbReference type="InterPro" id="IPR045133">
    <property type="entry name" value="IRE1/2-like"/>
</dbReference>
<evidence type="ECO:0000256" key="11">
    <source>
        <dbReference type="ARBA" id="ARBA00023136"/>
    </source>
</evidence>
<dbReference type="PANTHER" id="PTHR13954:SF6">
    <property type="entry name" value="NON-SPECIFIC SERINE_THREONINE PROTEIN KINASE"/>
    <property type="match status" value="1"/>
</dbReference>
<comment type="caution">
    <text evidence="16">The sequence shown here is derived from an EMBL/GenBank/DDBJ whole genome shotgun (WGS) entry which is preliminary data.</text>
</comment>
<evidence type="ECO:0000256" key="8">
    <source>
        <dbReference type="ARBA" id="ARBA00022777"/>
    </source>
</evidence>
<dbReference type="GO" id="GO:0051082">
    <property type="term" value="F:unfolded protein binding"/>
    <property type="evidence" value="ECO:0007669"/>
    <property type="project" value="TreeGrafter"/>
</dbReference>
<feature type="region of interest" description="Disordered" evidence="12">
    <location>
        <begin position="954"/>
        <end position="973"/>
    </location>
</feature>
<keyword evidence="8 16" id="KW-0418">Kinase</keyword>
<feature type="domain" description="KEN" evidence="15">
    <location>
        <begin position="789"/>
        <end position="918"/>
    </location>
</feature>
<dbReference type="GO" id="GO:0004521">
    <property type="term" value="F:RNA endonuclease activity"/>
    <property type="evidence" value="ECO:0007669"/>
    <property type="project" value="InterPro"/>
</dbReference>
<accession>A0A6G0ZD55</accession>
<reference evidence="16 17" key="1">
    <citation type="submission" date="2019-08" db="EMBL/GenBank/DDBJ databases">
        <title>Whole genome of Aphis craccivora.</title>
        <authorList>
            <person name="Voronova N.V."/>
            <person name="Shulinski R.S."/>
            <person name="Bandarenka Y.V."/>
            <person name="Zhorov D.G."/>
            <person name="Warner D."/>
        </authorList>
    </citation>
    <scope>NUCLEOTIDE SEQUENCE [LARGE SCALE GENOMIC DNA]</scope>
    <source>
        <strain evidence="16">180601</strain>
        <tissue evidence="16">Whole Body</tissue>
    </source>
</reference>
<dbReference type="InterPro" id="IPR011047">
    <property type="entry name" value="Quinoprotein_ADH-like_sf"/>
</dbReference>
<proteinExistence type="predicted"/>
<dbReference type="SMART" id="SM00564">
    <property type="entry name" value="PQQ"/>
    <property type="match status" value="3"/>
</dbReference>
<evidence type="ECO:0000256" key="3">
    <source>
        <dbReference type="ARBA" id="ARBA00022527"/>
    </source>
</evidence>
<evidence type="ECO:0000313" key="17">
    <source>
        <dbReference type="Proteomes" id="UP000478052"/>
    </source>
</evidence>
<keyword evidence="9" id="KW-0067">ATP-binding</keyword>
<dbReference type="InterPro" id="IPR000719">
    <property type="entry name" value="Prot_kinase_dom"/>
</dbReference>
<dbReference type="OrthoDB" id="63989at2759"/>
<dbReference type="CDD" id="cd10422">
    <property type="entry name" value="RNase_Ire1"/>
    <property type="match status" value="1"/>
</dbReference>
<keyword evidence="11" id="KW-0472">Membrane</keyword>
<feature type="compositionally biased region" description="Low complexity" evidence="12">
    <location>
        <begin position="484"/>
        <end position="507"/>
    </location>
</feature>
<evidence type="ECO:0000256" key="7">
    <source>
        <dbReference type="ARBA" id="ARBA00022741"/>
    </source>
</evidence>
<dbReference type="SUPFAM" id="SSF50998">
    <property type="entry name" value="Quinoprotein alcohol dehydrogenase-like"/>
    <property type="match status" value="1"/>
</dbReference>
<evidence type="ECO:0000256" key="10">
    <source>
        <dbReference type="ARBA" id="ARBA00022989"/>
    </source>
</evidence>
<keyword evidence="5" id="KW-0812">Transmembrane</keyword>
<dbReference type="GO" id="GO:0070059">
    <property type="term" value="P:intrinsic apoptotic signaling pathway in response to endoplasmic reticulum stress"/>
    <property type="evidence" value="ECO:0007669"/>
    <property type="project" value="TreeGrafter"/>
</dbReference>
<evidence type="ECO:0000256" key="6">
    <source>
        <dbReference type="ARBA" id="ARBA00022729"/>
    </source>
</evidence>
<keyword evidence="6 13" id="KW-0732">Signal</keyword>
<dbReference type="InterPro" id="IPR008271">
    <property type="entry name" value="Ser/Thr_kinase_AS"/>
</dbReference>
<dbReference type="PROSITE" id="PS00108">
    <property type="entry name" value="PROTEIN_KINASE_ST"/>
    <property type="match status" value="1"/>
</dbReference>
<dbReference type="EMBL" id="VUJU01000681">
    <property type="protein sequence ID" value="KAF0768891.1"/>
    <property type="molecule type" value="Genomic_DNA"/>
</dbReference>
<dbReference type="InterPro" id="IPR038357">
    <property type="entry name" value="KEN_sf"/>
</dbReference>
<feature type="signal peptide" evidence="13">
    <location>
        <begin position="1"/>
        <end position="23"/>
    </location>
</feature>
<dbReference type="Gene3D" id="3.30.200.20">
    <property type="entry name" value="Phosphorylase Kinase, domain 1"/>
    <property type="match status" value="1"/>
</dbReference>
<evidence type="ECO:0000256" key="1">
    <source>
        <dbReference type="ARBA" id="ARBA00004479"/>
    </source>
</evidence>
<evidence type="ECO:0000256" key="2">
    <source>
        <dbReference type="ARBA" id="ARBA00012513"/>
    </source>
</evidence>
<dbReference type="GO" id="GO:0006397">
    <property type="term" value="P:mRNA processing"/>
    <property type="evidence" value="ECO:0007669"/>
    <property type="project" value="InterPro"/>
</dbReference>
<dbReference type="SMART" id="SM00220">
    <property type="entry name" value="S_TKc"/>
    <property type="match status" value="1"/>
</dbReference>
<evidence type="ECO:0000259" key="14">
    <source>
        <dbReference type="PROSITE" id="PS50011"/>
    </source>
</evidence>
<sequence length="973" mass="110817">MALTIRAMLLAIPLLIGFLFVDSQDLNHPKDDKSLAETNILQYEGIIFLSTLDGFFIAVDQRSGKTLWKFRDDPPVKVPSNIKDALTPLFLPDPRDGSLYLLHNKDKVGIKKLDVTIPQLVANSPCRSSDGILFSGKKIDSWYFIDWNTGEKHPFMNFEKQGEVCTAIASKSILLSKSEYSVMMVDNLSSDQRQWNVTFFSYNSKTMTDEQNYNHGMTYFAASSSGNFAVFLNPKDKFEKSPPISYNNLLWEREFDSPVIGVYQHDGESLLSLPLTNIAKDSIKHLISNIALSSKDPNSVSYFHTLYIGHHTNTGLYALPAIADTDEVNPLVDRGLIVLLDKTSFSVLPYYSGNEYNVEPKNVENHTILLGNANKYLFCFTKCFYNINHLFVGHYQLNQELNTGILRITGNTDSIIYYHNMSGYNYSNKQTSTISTQTSHSLDPWLIVQILGDNAGIKLFMVGITLLMSLMFWYLRKEMKGLKNKSNNSHNSSQGSSRGSNYSNTSSSQIVEELPDGSFCIGKIIFRTDAILGKGCEGTSVFKGEFESRPVAVKRLLPECFIAGEREVHILRESDYHPNVVRYYCTEQDKQFRYIALELCAATLQDYVEKNVLRNEISPKEILCQSIKGLQHLHSLGIVHRDIKPHNVLLSIPTRGNGSFSSVRALISDFGLCKKLQGGKMSFSKRSGVTGTDGWIAPEMFVTNASVTKSIDIFSMGCLFYYILSKGKHPFGDSLWRQARILDKRQAPCLDALNENEIWKRLISLMISRNPEDRPTATAVRYYPAFWDSSTLLSFLQDVSDRVEKEHSMSPVMLELEKGGDGVIGQDGWHDKIDQEITSELRKYRTYRTGSIRDLLRAFRNKKHHFRELSQDTQKLFGDIPDTFLEYWTSKFPLLVYHTWTAMQCLSNEITFVKYYTSCYQFPRTEFSDLPNWLYESDQPIAFSSLQKVPRRSNTGVSWRHRKRGKTVETSEQ</sequence>
<dbReference type="Pfam" id="PF06479">
    <property type="entry name" value="Ribonuc_2-5A"/>
    <property type="match status" value="1"/>
</dbReference>
<dbReference type="Pfam" id="PF00069">
    <property type="entry name" value="Pkinase"/>
    <property type="match status" value="1"/>
</dbReference>
<keyword evidence="3" id="KW-0723">Serine/threonine-protein kinase</keyword>
<dbReference type="GO" id="GO:0005524">
    <property type="term" value="F:ATP binding"/>
    <property type="evidence" value="ECO:0007669"/>
    <property type="project" value="UniProtKB-KW"/>
</dbReference>